<feature type="chain" id="PRO_5006416219" description="Lactococcin 972 family bacteriocin" evidence="2">
    <location>
        <begin position="17"/>
        <end position="112"/>
    </location>
</feature>
<dbReference type="Proteomes" id="UP000051589">
    <property type="component" value="Unassembled WGS sequence"/>
</dbReference>
<accession>A0A0R2DLZ5</accession>
<evidence type="ECO:0000313" key="3">
    <source>
        <dbReference type="EMBL" id="KRN01244.1"/>
    </source>
</evidence>
<feature type="signal peptide" evidence="2">
    <location>
        <begin position="1"/>
        <end position="16"/>
    </location>
</feature>
<proteinExistence type="predicted"/>
<protein>
    <recommendedName>
        <fullName evidence="5">Lactococcin 972 family bacteriocin</fullName>
    </recommendedName>
</protein>
<dbReference type="AlphaFoldDB" id="A0A0R2DLZ5"/>
<evidence type="ECO:0008006" key="5">
    <source>
        <dbReference type="Google" id="ProtNLM"/>
    </source>
</evidence>
<dbReference type="PATRIC" id="fig|1423803.3.peg.1233"/>
<keyword evidence="4" id="KW-1185">Reference proteome</keyword>
<feature type="compositionally biased region" description="Polar residues" evidence="1">
    <location>
        <begin position="80"/>
        <end position="91"/>
    </location>
</feature>
<reference evidence="3 4" key="1">
    <citation type="journal article" date="2015" name="Genome Announc.">
        <title>Expanding the biotechnology potential of lactobacilli through comparative genomics of 213 strains and associated genera.</title>
        <authorList>
            <person name="Sun Z."/>
            <person name="Harris H.M."/>
            <person name="McCann A."/>
            <person name="Guo C."/>
            <person name="Argimon S."/>
            <person name="Zhang W."/>
            <person name="Yang X."/>
            <person name="Jeffery I.B."/>
            <person name="Cooney J.C."/>
            <person name="Kagawa T.F."/>
            <person name="Liu W."/>
            <person name="Song Y."/>
            <person name="Salvetti E."/>
            <person name="Wrobel A."/>
            <person name="Rasinkangas P."/>
            <person name="Parkhill J."/>
            <person name="Rea M.C."/>
            <person name="O'Sullivan O."/>
            <person name="Ritari J."/>
            <person name="Douillard F.P."/>
            <person name="Paul Ross R."/>
            <person name="Yang R."/>
            <person name="Briner A.E."/>
            <person name="Felis G.E."/>
            <person name="de Vos W.M."/>
            <person name="Barrangou R."/>
            <person name="Klaenhammer T.R."/>
            <person name="Caufield P.W."/>
            <person name="Cui Y."/>
            <person name="Zhang H."/>
            <person name="O'Toole P.W."/>
        </authorList>
    </citation>
    <scope>NUCLEOTIDE SEQUENCE [LARGE SCALE GENOMIC DNA]</scope>
    <source>
        <strain evidence="3 4">DSM 21775</strain>
    </source>
</reference>
<name>A0A0R2DLZ5_9LACO</name>
<comment type="caution">
    <text evidence="3">The sequence shown here is derived from an EMBL/GenBank/DDBJ whole genome shotgun (WGS) entry which is preliminary data.</text>
</comment>
<organism evidence="3 4">
    <name type="scientific">Levilactobacillus senmaizukei DSM 21775 = NBRC 103853</name>
    <dbReference type="NCBI Taxonomy" id="1423803"/>
    <lineage>
        <taxon>Bacteria</taxon>
        <taxon>Bacillati</taxon>
        <taxon>Bacillota</taxon>
        <taxon>Bacilli</taxon>
        <taxon>Lactobacillales</taxon>
        <taxon>Lactobacillaceae</taxon>
        <taxon>Levilactobacillus</taxon>
    </lineage>
</organism>
<evidence type="ECO:0000256" key="1">
    <source>
        <dbReference type="SAM" id="MobiDB-lite"/>
    </source>
</evidence>
<evidence type="ECO:0000256" key="2">
    <source>
        <dbReference type="SAM" id="SignalP"/>
    </source>
</evidence>
<feature type="region of interest" description="Disordered" evidence="1">
    <location>
        <begin position="80"/>
        <end position="112"/>
    </location>
</feature>
<dbReference type="EMBL" id="AYZH01000029">
    <property type="protein sequence ID" value="KRN01244.1"/>
    <property type="molecule type" value="Genomic_DNA"/>
</dbReference>
<evidence type="ECO:0000313" key="4">
    <source>
        <dbReference type="Proteomes" id="UP000051589"/>
    </source>
</evidence>
<feature type="compositionally biased region" description="Polar residues" evidence="1">
    <location>
        <begin position="102"/>
        <end position="112"/>
    </location>
</feature>
<keyword evidence="2" id="KW-0732">Signal</keyword>
<sequence>MALLAIVTFGATTAQAALVGRYNWGYFYSTMNGKTVTSETDTTSPSYKTYAIANNGQAGGKGRRTGPWAYINQASVARTKQTAHQNKTGYQVKSLGRDSDNNDSVTFMQNLD</sequence>
<gene>
    <name evidence="3" type="ORF">FD13_GL001207</name>
</gene>